<dbReference type="EMBL" id="QGGR01000011">
    <property type="protein sequence ID" value="PWK45104.1"/>
    <property type="molecule type" value="Genomic_DNA"/>
</dbReference>
<gene>
    <name evidence="2" type="ORF">BC793_11177</name>
</gene>
<dbReference type="GO" id="GO:0006629">
    <property type="term" value="P:lipid metabolic process"/>
    <property type="evidence" value="ECO:0007669"/>
    <property type="project" value="InterPro"/>
</dbReference>
<organism evidence="2 3">
    <name type="scientific">Actinoplanes xinjiangensis</name>
    <dbReference type="NCBI Taxonomy" id="512350"/>
    <lineage>
        <taxon>Bacteria</taxon>
        <taxon>Bacillati</taxon>
        <taxon>Actinomycetota</taxon>
        <taxon>Actinomycetes</taxon>
        <taxon>Micromonosporales</taxon>
        <taxon>Micromonosporaceae</taxon>
        <taxon>Actinoplanes</taxon>
    </lineage>
</organism>
<dbReference type="PANTHER" id="PTHR43805:SF1">
    <property type="entry name" value="GP-PDE DOMAIN-CONTAINING PROTEIN"/>
    <property type="match status" value="1"/>
</dbReference>
<dbReference type="PROSITE" id="PS51704">
    <property type="entry name" value="GP_PDE"/>
    <property type="match status" value="1"/>
</dbReference>
<dbReference type="Proteomes" id="UP000245697">
    <property type="component" value="Unassembled WGS sequence"/>
</dbReference>
<dbReference type="AlphaFoldDB" id="A0A316FD53"/>
<protein>
    <submittedName>
        <fullName evidence="2">Glycerophosphoryl diester phosphodiesterase</fullName>
    </submittedName>
</protein>
<dbReference type="OrthoDB" id="384721at2"/>
<dbReference type="SUPFAM" id="SSF51695">
    <property type="entry name" value="PLC-like phosphodiesterases"/>
    <property type="match status" value="1"/>
</dbReference>
<evidence type="ECO:0000313" key="2">
    <source>
        <dbReference type="EMBL" id="PWK45104.1"/>
    </source>
</evidence>
<dbReference type="PANTHER" id="PTHR43805">
    <property type="entry name" value="GLYCEROPHOSPHORYL DIESTER PHOSPHODIESTERASE"/>
    <property type="match status" value="1"/>
</dbReference>
<dbReference type="InterPro" id="IPR017946">
    <property type="entry name" value="PLC-like_Pdiesterase_TIM-brl"/>
</dbReference>
<dbReference type="Pfam" id="PF03009">
    <property type="entry name" value="GDPD"/>
    <property type="match status" value="1"/>
</dbReference>
<proteinExistence type="predicted"/>
<dbReference type="InterPro" id="IPR030395">
    <property type="entry name" value="GP_PDE_dom"/>
</dbReference>
<dbReference type="RefSeq" id="WP_109596069.1">
    <property type="nucleotide sequence ID" value="NZ_BONA01000061.1"/>
</dbReference>
<feature type="domain" description="GP-PDE" evidence="1">
    <location>
        <begin position="43"/>
        <end position="329"/>
    </location>
</feature>
<evidence type="ECO:0000259" key="1">
    <source>
        <dbReference type="PROSITE" id="PS51704"/>
    </source>
</evidence>
<comment type="caution">
    <text evidence="2">The sequence shown here is derived from an EMBL/GenBank/DDBJ whole genome shotgun (WGS) entry which is preliminary data.</text>
</comment>
<evidence type="ECO:0000313" key="3">
    <source>
        <dbReference type="Proteomes" id="UP000245697"/>
    </source>
</evidence>
<name>A0A316FD53_9ACTN</name>
<sequence length="329" mass="36147">MPERKPRRWVRRLWLTAAVLLLVTAGLWVGNSSVLWGTGEGRPSLLAHRGIAQTFPLDGVQADTCTATRIHPPDHGHVENTIVSMRAAFDAGADMVEFDVQVTSDGQLAVFHDSILECRTDGSGRVADHTLAELRRLDLGYGYTADNGATYPLRGKAVGLMPTAPEVIAAFPDRELLIDLKNDDPADGAKLADHLATLPASRLATISVYGGDNSVEAVRSRLPQIRATSKAIMKDCLIDYLAAGWTGHVPDSCRHTELHLPQRYGQYLWGWPDLFVDRMREADTRVILVAGDGDWSEGFDQPEDLATAPSGWYGWLWTNRTDVIAPLTR</sequence>
<accession>A0A316FD53</accession>
<dbReference type="Gene3D" id="3.20.20.190">
    <property type="entry name" value="Phosphatidylinositol (PI) phosphodiesterase"/>
    <property type="match status" value="1"/>
</dbReference>
<dbReference type="GO" id="GO:0008081">
    <property type="term" value="F:phosphoric diester hydrolase activity"/>
    <property type="evidence" value="ECO:0007669"/>
    <property type="project" value="InterPro"/>
</dbReference>
<keyword evidence="3" id="KW-1185">Reference proteome</keyword>
<reference evidence="2 3" key="1">
    <citation type="submission" date="2018-05" db="EMBL/GenBank/DDBJ databases">
        <title>Genomic Encyclopedia of Archaeal and Bacterial Type Strains, Phase II (KMG-II): from individual species to whole genera.</title>
        <authorList>
            <person name="Goeker M."/>
        </authorList>
    </citation>
    <scope>NUCLEOTIDE SEQUENCE [LARGE SCALE GENOMIC DNA]</scope>
    <source>
        <strain evidence="2 3">DSM 45184</strain>
    </source>
</reference>